<dbReference type="PANTHER" id="PTHR24106">
    <property type="entry name" value="NACHT, LRR AND CARD DOMAINS-CONTAINING"/>
    <property type="match status" value="1"/>
</dbReference>
<reference evidence="5" key="1">
    <citation type="submission" date="2022-11" db="EMBL/GenBank/DDBJ databases">
        <title>Chromosome-level genome of Pogonophryne albipinna.</title>
        <authorList>
            <person name="Jo E."/>
        </authorList>
    </citation>
    <scope>NUCLEOTIDE SEQUENCE</scope>
    <source>
        <strain evidence="5">SGF0006</strain>
        <tissue evidence="5">Muscle</tissue>
    </source>
</reference>
<dbReference type="InterPro" id="IPR029495">
    <property type="entry name" value="NACHT-assoc"/>
</dbReference>
<keyword evidence="2" id="KW-0677">Repeat</keyword>
<organism evidence="5 6">
    <name type="scientific">Pogonophryne albipinna</name>
    <dbReference type="NCBI Taxonomy" id="1090488"/>
    <lineage>
        <taxon>Eukaryota</taxon>
        <taxon>Metazoa</taxon>
        <taxon>Chordata</taxon>
        <taxon>Craniata</taxon>
        <taxon>Vertebrata</taxon>
        <taxon>Euteleostomi</taxon>
        <taxon>Actinopterygii</taxon>
        <taxon>Neopterygii</taxon>
        <taxon>Teleostei</taxon>
        <taxon>Neoteleostei</taxon>
        <taxon>Acanthomorphata</taxon>
        <taxon>Eupercaria</taxon>
        <taxon>Perciformes</taxon>
        <taxon>Notothenioidei</taxon>
        <taxon>Pogonophryne</taxon>
    </lineage>
</organism>
<dbReference type="InterPro" id="IPR051261">
    <property type="entry name" value="NLR"/>
</dbReference>
<dbReference type="Pfam" id="PF14484">
    <property type="entry name" value="FISNA"/>
    <property type="match status" value="1"/>
</dbReference>
<dbReference type="InterPro" id="IPR027417">
    <property type="entry name" value="P-loop_NTPase"/>
</dbReference>
<name>A0AAD6A8K5_9TELE</name>
<dbReference type="EMBL" id="JAPTMU010000205">
    <property type="protein sequence ID" value="KAJ4920326.1"/>
    <property type="molecule type" value="Genomic_DNA"/>
</dbReference>
<feature type="region of interest" description="Disordered" evidence="3">
    <location>
        <begin position="116"/>
        <end position="139"/>
    </location>
</feature>
<dbReference type="Proteomes" id="UP001219934">
    <property type="component" value="Unassembled WGS sequence"/>
</dbReference>
<evidence type="ECO:0000256" key="2">
    <source>
        <dbReference type="ARBA" id="ARBA00022737"/>
    </source>
</evidence>
<comment type="caution">
    <text evidence="5">The sequence shown here is derived from an EMBL/GenBank/DDBJ whole genome shotgun (WGS) entry which is preliminary data.</text>
</comment>
<gene>
    <name evidence="5" type="ORF">JOQ06_027976</name>
</gene>
<evidence type="ECO:0000313" key="6">
    <source>
        <dbReference type="Proteomes" id="UP001219934"/>
    </source>
</evidence>
<keyword evidence="1" id="KW-0433">Leucine-rich repeat</keyword>
<dbReference type="Gene3D" id="3.40.50.300">
    <property type="entry name" value="P-loop containing nucleotide triphosphate hydrolases"/>
    <property type="match status" value="1"/>
</dbReference>
<proteinExistence type="predicted"/>
<keyword evidence="6" id="KW-1185">Reference proteome</keyword>
<dbReference type="SMART" id="SM01288">
    <property type="entry name" value="FISNA"/>
    <property type="match status" value="1"/>
</dbReference>
<protein>
    <recommendedName>
        <fullName evidence="4">FISNA domain-containing protein</fullName>
    </recommendedName>
</protein>
<sequence>MARLLLRPPPLLEKGLPKCPSAVRRRTDQSETLLNSIFTELYITQGQSEEVNTQHEVRQLEAASKKETLHDTPIKCQDIFKASPDQQTPIRAVLTNGVAGVGKSLLSAEVHSGLGRGFGKPRCQSGDPALLQGAEPDQR</sequence>
<accession>A0AAD6A8K5</accession>
<evidence type="ECO:0000313" key="5">
    <source>
        <dbReference type="EMBL" id="KAJ4920326.1"/>
    </source>
</evidence>
<evidence type="ECO:0000256" key="3">
    <source>
        <dbReference type="SAM" id="MobiDB-lite"/>
    </source>
</evidence>
<evidence type="ECO:0000256" key="1">
    <source>
        <dbReference type="ARBA" id="ARBA00022614"/>
    </source>
</evidence>
<feature type="domain" description="FISNA" evidence="4">
    <location>
        <begin position="10"/>
        <end position="81"/>
    </location>
</feature>
<dbReference type="AlphaFoldDB" id="A0AAD6A8K5"/>
<evidence type="ECO:0000259" key="4">
    <source>
        <dbReference type="SMART" id="SM01288"/>
    </source>
</evidence>